<organism evidence="1 2">
    <name type="scientific">Paragonimus westermani</name>
    <dbReference type="NCBI Taxonomy" id="34504"/>
    <lineage>
        <taxon>Eukaryota</taxon>
        <taxon>Metazoa</taxon>
        <taxon>Spiralia</taxon>
        <taxon>Lophotrochozoa</taxon>
        <taxon>Platyhelminthes</taxon>
        <taxon>Trematoda</taxon>
        <taxon>Digenea</taxon>
        <taxon>Plagiorchiida</taxon>
        <taxon>Troglotremata</taxon>
        <taxon>Troglotrematidae</taxon>
        <taxon>Paragonimus</taxon>
    </lineage>
</organism>
<protein>
    <submittedName>
        <fullName evidence="1">Uncharacterized protein</fullName>
    </submittedName>
</protein>
<proteinExistence type="predicted"/>
<dbReference type="EMBL" id="JTDF01002613">
    <property type="protein sequence ID" value="KAF8568631.1"/>
    <property type="molecule type" value="Genomic_DNA"/>
</dbReference>
<comment type="caution">
    <text evidence="1">The sequence shown here is derived from an EMBL/GenBank/DDBJ whole genome shotgun (WGS) entry which is preliminary data.</text>
</comment>
<keyword evidence="2" id="KW-1185">Reference proteome</keyword>
<name>A0A8T0DPK4_9TREM</name>
<evidence type="ECO:0000313" key="1">
    <source>
        <dbReference type="EMBL" id="KAF8568631.1"/>
    </source>
</evidence>
<sequence>MSFDRARFTCLMRSPGVRKSQMFRLFTINPNAISLLLARHIFCRSSDPAMNARCKRSAERTCDSPDGLSRASVRSPMCSNSGMFFAVLFFINLARTSRQCSYSCPF</sequence>
<dbReference type="Proteomes" id="UP000699462">
    <property type="component" value="Unassembled WGS sequence"/>
</dbReference>
<dbReference type="AlphaFoldDB" id="A0A8T0DPK4"/>
<gene>
    <name evidence="1" type="ORF">P879_07147</name>
</gene>
<accession>A0A8T0DPK4</accession>
<reference evidence="1 2" key="1">
    <citation type="submission" date="2019-07" db="EMBL/GenBank/DDBJ databases">
        <title>Annotation for the trematode Paragonimus westermani.</title>
        <authorList>
            <person name="Choi Y.-J."/>
        </authorList>
    </citation>
    <scope>NUCLEOTIDE SEQUENCE [LARGE SCALE GENOMIC DNA]</scope>
    <source>
        <strain evidence="1">180907_Pwestermani</strain>
    </source>
</reference>
<evidence type="ECO:0000313" key="2">
    <source>
        <dbReference type="Proteomes" id="UP000699462"/>
    </source>
</evidence>